<reference evidence="1" key="2">
    <citation type="submission" date="2020-09" db="EMBL/GenBank/DDBJ databases">
        <authorList>
            <person name="Sun Q."/>
            <person name="Zhou Y."/>
        </authorList>
    </citation>
    <scope>NUCLEOTIDE SEQUENCE</scope>
    <source>
        <strain evidence="1">CGMCC 1.15493</strain>
    </source>
</reference>
<proteinExistence type="predicted"/>
<organism evidence="1 2">
    <name type="scientific">Aureimonas glaciei</name>
    <dbReference type="NCBI Taxonomy" id="1776957"/>
    <lineage>
        <taxon>Bacteria</taxon>
        <taxon>Pseudomonadati</taxon>
        <taxon>Pseudomonadota</taxon>
        <taxon>Alphaproteobacteria</taxon>
        <taxon>Hyphomicrobiales</taxon>
        <taxon>Aurantimonadaceae</taxon>
        <taxon>Aureimonas</taxon>
    </lineage>
</organism>
<evidence type="ECO:0000313" key="1">
    <source>
        <dbReference type="EMBL" id="GGD43314.1"/>
    </source>
</evidence>
<sequence length="56" mass="6479">MSDFGTKQVSVELSEQAGNFVVRVGENGGFKSRPFKRKEDAEKFRVEEERRLGIRF</sequence>
<accession>A0A916YFF1</accession>
<dbReference type="EMBL" id="BMJJ01000022">
    <property type="protein sequence ID" value="GGD43314.1"/>
    <property type="molecule type" value="Genomic_DNA"/>
</dbReference>
<keyword evidence="2" id="KW-1185">Reference proteome</keyword>
<evidence type="ECO:0000313" key="2">
    <source>
        <dbReference type="Proteomes" id="UP000613160"/>
    </source>
</evidence>
<name>A0A916YFF1_9HYPH</name>
<dbReference type="Proteomes" id="UP000613160">
    <property type="component" value="Unassembled WGS sequence"/>
</dbReference>
<dbReference type="AlphaFoldDB" id="A0A916YFF1"/>
<reference evidence="1" key="1">
    <citation type="journal article" date="2014" name="Int. J. Syst. Evol. Microbiol.">
        <title>Complete genome sequence of Corynebacterium casei LMG S-19264T (=DSM 44701T), isolated from a smear-ripened cheese.</title>
        <authorList>
            <consortium name="US DOE Joint Genome Institute (JGI-PGF)"/>
            <person name="Walter F."/>
            <person name="Albersmeier A."/>
            <person name="Kalinowski J."/>
            <person name="Ruckert C."/>
        </authorList>
    </citation>
    <scope>NUCLEOTIDE SEQUENCE</scope>
    <source>
        <strain evidence="1">CGMCC 1.15493</strain>
    </source>
</reference>
<gene>
    <name evidence="1" type="ORF">GCM10011335_52460</name>
</gene>
<comment type="caution">
    <text evidence="1">The sequence shown here is derived from an EMBL/GenBank/DDBJ whole genome shotgun (WGS) entry which is preliminary data.</text>
</comment>
<protein>
    <submittedName>
        <fullName evidence="1">Uncharacterized protein</fullName>
    </submittedName>
</protein>